<organism evidence="2 3">
    <name type="scientific">Serratia quinivorans</name>
    <dbReference type="NCBI Taxonomy" id="137545"/>
    <lineage>
        <taxon>Bacteria</taxon>
        <taxon>Pseudomonadati</taxon>
        <taxon>Pseudomonadota</taxon>
        <taxon>Gammaproteobacteria</taxon>
        <taxon>Enterobacterales</taxon>
        <taxon>Yersiniaceae</taxon>
        <taxon>Serratia</taxon>
    </lineage>
</organism>
<dbReference type="RefSeq" id="WP_129939759.1">
    <property type="nucleotide sequence ID" value="NZ_CAMKUF010000003.1"/>
</dbReference>
<gene>
    <name evidence="2" type="ORF">NCTC11544_03625</name>
</gene>
<evidence type="ECO:0000256" key="1">
    <source>
        <dbReference type="SAM" id="SignalP"/>
    </source>
</evidence>
<dbReference type="Proteomes" id="UP000255529">
    <property type="component" value="Unassembled WGS sequence"/>
</dbReference>
<feature type="signal peptide" evidence="1">
    <location>
        <begin position="1"/>
        <end position="22"/>
    </location>
</feature>
<dbReference type="EMBL" id="UGYN01000002">
    <property type="protein sequence ID" value="SUI75558.1"/>
    <property type="molecule type" value="Genomic_DNA"/>
</dbReference>
<proteinExistence type="predicted"/>
<protein>
    <recommendedName>
        <fullName evidence="4">FidL-like membrane protein</fullName>
    </recommendedName>
</protein>
<dbReference type="AlphaFoldDB" id="A0A380A6Z4"/>
<evidence type="ECO:0008006" key="4">
    <source>
        <dbReference type="Google" id="ProtNLM"/>
    </source>
</evidence>
<evidence type="ECO:0000313" key="3">
    <source>
        <dbReference type="Proteomes" id="UP000255529"/>
    </source>
</evidence>
<sequence length="164" mass="18705">MKKKFVLALLALSLSFFLPWLMFSHSGGNTPPFTCETNFSQSSFWQNNKAMPIVINATQVISLVDNEHGFFIVRGTVETNGNIYALSRQVNFNSSSMILNGMKKITFTKEITRVTDNTPDEIWQNYFMPQKLGVDLHVNMVMLNDNTMFIKSFTSPYLICVIKN</sequence>
<feature type="chain" id="PRO_5016656499" description="FidL-like membrane protein" evidence="1">
    <location>
        <begin position="23"/>
        <end position="164"/>
    </location>
</feature>
<accession>A0A380A6Z4</accession>
<reference evidence="2 3" key="1">
    <citation type="submission" date="2018-06" db="EMBL/GenBank/DDBJ databases">
        <authorList>
            <consortium name="Pathogen Informatics"/>
            <person name="Doyle S."/>
        </authorList>
    </citation>
    <scope>NUCLEOTIDE SEQUENCE [LARGE SCALE GENOMIC DNA]</scope>
    <source>
        <strain evidence="2 3">NCTC11544</strain>
    </source>
</reference>
<keyword evidence="1" id="KW-0732">Signal</keyword>
<dbReference type="Pfam" id="PF15941">
    <property type="entry name" value="FidL_like"/>
    <property type="match status" value="1"/>
</dbReference>
<name>A0A380A6Z4_9GAMM</name>
<evidence type="ECO:0000313" key="2">
    <source>
        <dbReference type="EMBL" id="SUI75558.1"/>
    </source>
</evidence>
<dbReference type="InterPro" id="IPR031854">
    <property type="entry name" value="FidL-like"/>
</dbReference>